<name>A0ACB6Z5B7_THEGA</name>
<dbReference type="Proteomes" id="UP000886501">
    <property type="component" value="Unassembled WGS sequence"/>
</dbReference>
<evidence type="ECO:0000313" key="2">
    <source>
        <dbReference type="Proteomes" id="UP000886501"/>
    </source>
</evidence>
<accession>A0ACB6Z5B7</accession>
<feature type="non-terminal residue" evidence="1">
    <location>
        <position position="77"/>
    </location>
</feature>
<organism evidence="1 2">
    <name type="scientific">Thelephora ganbajun</name>
    <name type="common">Ganba fungus</name>
    <dbReference type="NCBI Taxonomy" id="370292"/>
    <lineage>
        <taxon>Eukaryota</taxon>
        <taxon>Fungi</taxon>
        <taxon>Dikarya</taxon>
        <taxon>Basidiomycota</taxon>
        <taxon>Agaricomycotina</taxon>
        <taxon>Agaricomycetes</taxon>
        <taxon>Thelephorales</taxon>
        <taxon>Thelephoraceae</taxon>
        <taxon>Thelephora</taxon>
    </lineage>
</organism>
<keyword evidence="2" id="KW-1185">Reference proteome</keyword>
<reference evidence="1" key="2">
    <citation type="journal article" date="2020" name="Nat. Commun.">
        <title>Large-scale genome sequencing of mycorrhizal fungi provides insights into the early evolution of symbiotic traits.</title>
        <authorList>
            <person name="Miyauchi S."/>
            <person name="Kiss E."/>
            <person name="Kuo A."/>
            <person name="Drula E."/>
            <person name="Kohler A."/>
            <person name="Sanchez-Garcia M."/>
            <person name="Morin E."/>
            <person name="Andreopoulos B."/>
            <person name="Barry K.W."/>
            <person name="Bonito G."/>
            <person name="Buee M."/>
            <person name="Carver A."/>
            <person name="Chen C."/>
            <person name="Cichocki N."/>
            <person name="Clum A."/>
            <person name="Culley D."/>
            <person name="Crous P.W."/>
            <person name="Fauchery L."/>
            <person name="Girlanda M."/>
            <person name="Hayes R.D."/>
            <person name="Keri Z."/>
            <person name="LaButti K."/>
            <person name="Lipzen A."/>
            <person name="Lombard V."/>
            <person name="Magnuson J."/>
            <person name="Maillard F."/>
            <person name="Murat C."/>
            <person name="Nolan M."/>
            <person name="Ohm R.A."/>
            <person name="Pangilinan J."/>
            <person name="Pereira M.F."/>
            <person name="Perotto S."/>
            <person name="Peter M."/>
            <person name="Pfister S."/>
            <person name="Riley R."/>
            <person name="Sitrit Y."/>
            <person name="Stielow J.B."/>
            <person name="Szollosi G."/>
            <person name="Zifcakova L."/>
            <person name="Stursova M."/>
            <person name="Spatafora J.W."/>
            <person name="Tedersoo L."/>
            <person name="Vaario L.M."/>
            <person name="Yamada A."/>
            <person name="Yan M."/>
            <person name="Wang P."/>
            <person name="Xu J."/>
            <person name="Bruns T."/>
            <person name="Baldrian P."/>
            <person name="Vilgalys R."/>
            <person name="Dunand C."/>
            <person name="Henrissat B."/>
            <person name="Grigoriev I.V."/>
            <person name="Hibbett D."/>
            <person name="Nagy L.G."/>
            <person name="Martin F.M."/>
        </authorList>
    </citation>
    <scope>NUCLEOTIDE SEQUENCE</scope>
    <source>
        <strain evidence="1">P2</strain>
    </source>
</reference>
<reference evidence="1" key="1">
    <citation type="submission" date="2019-10" db="EMBL/GenBank/DDBJ databases">
        <authorList>
            <consortium name="DOE Joint Genome Institute"/>
            <person name="Kuo A."/>
            <person name="Miyauchi S."/>
            <person name="Kiss E."/>
            <person name="Drula E."/>
            <person name="Kohler A."/>
            <person name="Sanchez-Garcia M."/>
            <person name="Andreopoulos B."/>
            <person name="Barry K.W."/>
            <person name="Bonito G."/>
            <person name="Buee M."/>
            <person name="Carver A."/>
            <person name="Chen C."/>
            <person name="Cichocki N."/>
            <person name="Clum A."/>
            <person name="Culley D."/>
            <person name="Crous P.W."/>
            <person name="Fauchery L."/>
            <person name="Girlanda M."/>
            <person name="Hayes R."/>
            <person name="Keri Z."/>
            <person name="Labutti K."/>
            <person name="Lipzen A."/>
            <person name="Lombard V."/>
            <person name="Magnuson J."/>
            <person name="Maillard F."/>
            <person name="Morin E."/>
            <person name="Murat C."/>
            <person name="Nolan M."/>
            <person name="Ohm R."/>
            <person name="Pangilinan J."/>
            <person name="Pereira M."/>
            <person name="Perotto S."/>
            <person name="Peter M."/>
            <person name="Riley R."/>
            <person name="Sitrit Y."/>
            <person name="Stielow B."/>
            <person name="Szollosi G."/>
            <person name="Zifcakova L."/>
            <person name="Stursova M."/>
            <person name="Spatafora J.W."/>
            <person name="Tedersoo L."/>
            <person name="Vaario L.-M."/>
            <person name="Yamada A."/>
            <person name="Yan M."/>
            <person name="Wang P."/>
            <person name="Xu J."/>
            <person name="Bruns T."/>
            <person name="Baldrian P."/>
            <person name="Vilgalys R."/>
            <person name="Henrissat B."/>
            <person name="Grigoriev I.V."/>
            <person name="Hibbett D."/>
            <person name="Nagy L.G."/>
            <person name="Martin F.M."/>
        </authorList>
    </citation>
    <scope>NUCLEOTIDE SEQUENCE</scope>
    <source>
        <strain evidence="1">P2</strain>
    </source>
</reference>
<comment type="caution">
    <text evidence="1">The sequence shown here is derived from an EMBL/GenBank/DDBJ whole genome shotgun (WGS) entry which is preliminary data.</text>
</comment>
<protein>
    <submittedName>
        <fullName evidence="1">Uncharacterized protein</fullName>
    </submittedName>
</protein>
<sequence length="77" mass="8695">MEESERWGTLTVKGHYIQVISGYWKPSTAATLKTDDGEDNGVDFAEMKGEEKGILLLSTNIYALYTVKVQHVQHEHV</sequence>
<proteinExistence type="predicted"/>
<evidence type="ECO:0000313" key="1">
    <source>
        <dbReference type="EMBL" id="KAF9644553.1"/>
    </source>
</evidence>
<gene>
    <name evidence="1" type="ORF">BDM02DRAFT_3121698</name>
</gene>
<dbReference type="EMBL" id="MU118132">
    <property type="protein sequence ID" value="KAF9644553.1"/>
    <property type="molecule type" value="Genomic_DNA"/>
</dbReference>